<dbReference type="EnsemblPlants" id="TuG1812G0100004201.01.T01">
    <property type="protein sequence ID" value="TuG1812G0100004201.01.T01.cds446018"/>
    <property type="gene ID" value="TuG1812G0100004201.01"/>
</dbReference>
<reference evidence="2" key="3">
    <citation type="submission" date="2022-06" db="UniProtKB">
        <authorList>
            <consortium name="EnsemblPlants"/>
        </authorList>
    </citation>
    <scope>IDENTIFICATION</scope>
</reference>
<evidence type="ECO:0000313" key="2">
    <source>
        <dbReference type="EnsemblPlants" id="TuG1812G0100004201.01.T01.cds446018"/>
    </source>
</evidence>
<dbReference type="PANTHER" id="PTHR37984">
    <property type="entry name" value="PROTEIN CBG26694"/>
    <property type="match status" value="1"/>
</dbReference>
<evidence type="ECO:0000259" key="1">
    <source>
        <dbReference type="PROSITE" id="PS50994"/>
    </source>
</evidence>
<dbReference type="SUPFAM" id="SSF53098">
    <property type="entry name" value="Ribonuclease H-like"/>
    <property type="match status" value="1"/>
</dbReference>
<reference evidence="3" key="1">
    <citation type="journal article" date="2013" name="Nature">
        <title>Draft genome of the wheat A-genome progenitor Triticum urartu.</title>
        <authorList>
            <person name="Ling H.Q."/>
            <person name="Zhao S."/>
            <person name="Liu D."/>
            <person name="Wang J."/>
            <person name="Sun H."/>
            <person name="Zhang C."/>
            <person name="Fan H."/>
            <person name="Li D."/>
            <person name="Dong L."/>
            <person name="Tao Y."/>
            <person name="Gao C."/>
            <person name="Wu H."/>
            <person name="Li Y."/>
            <person name="Cui Y."/>
            <person name="Guo X."/>
            <person name="Zheng S."/>
            <person name="Wang B."/>
            <person name="Yu K."/>
            <person name="Liang Q."/>
            <person name="Yang W."/>
            <person name="Lou X."/>
            <person name="Chen J."/>
            <person name="Feng M."/>
            <person name="Jian J."/>
            <person name="Zhang X."/>
            <person name="Luo G."/>
            <person name="Jiang Y."/>
            <person name="Liu J."/>
            <person name="Wang Z."/>
            <person name="Sha Y."/>
            <person name="Zhang B."/>
            <person name="Wu H."/>
            <person name="Tang D."/>
            <person name="Shen Q."/>
            <person name="Xue P."/>
            <person name="Zou S."/>
            <person name="Wang X."/>
            <person name="Liu X."/>
            <person name="Wang F."/>
            <person name="Yang Y."/>
            <person name="An X."/>
            <person name="Dong Z."/>
            <person name="Zhang K."/>
            <person name="Zhang X."/>
            <person name="Luo M.C."/>
            <person name="Dvorak J."/>
            <person name="Tong Y."/>
            <person name="Wang J."/>
            <person name="Yang H."/>
            <person name="Li Z."/>
            <person name="Wang D."/>
            <person name="Zhang A."/>
            <person name="Wang J."/>
        </authorList>
    </citation>
    <scope>NUCLEOTIDE SEQUENCE</scope>
    <source>
        <strain evidence="3">cv. G1812</strain>
    </source>
</reference>
<dbReference type="Proteomes" id="UP000015106">
    <property type="component" value="Chromosome 1"/>
</dbReference>
<dbReference type="InterPro" id="IPR036397">
    <property type="entry name" value="RNaseH_sf"/>
</dbReference>
<accession>A0A8R7P7Y3</accession>
<dbReference type="Gene3D" id="3.30.420.10">
    <property type="entry name" value="Ribonuclease H-like superfamily/Ribonuclease H"/>
    <property type="match status" value="1"/>
</dbReference>
<dbReference type="InterPro" id="IPR012337">
    <property type="entry name" value="RNaseH-like_sf"/>
</dbReference>
<dbReference type="Gramene" id="TuG1812G0100004201.01.T01">
    <property type="protein sequence ID" value="TuG1812G0100004201.01.T01.cds446018"/>
    <property type="gene ID" value="TuG1812G0100004201.01"/>
</dbReference>
<reference evidence="2" key="2">
    <citation type="submission" date="2018-03" db="EMBL/GenBank/DDBJ databases">
        <title>The Triticum urartu genome reveals the dynamic nature of wheat genome evolution.</title>
        <authorList>
            <person name="Ling H."/>
            <person name="Ma B."/>
            <person name="Shi X."/>
            <person name="Liu H."/>
            <person name="Dong L."/>
            <person name="Sun H."/>
            <person name="Cao Y."/>
            <person name="Gao Q."/>
            <person name="Zheng S."/>
            <person name="Li Y."/>
            <person name="Yu Y."/>
            <person name="Du H."/>
            <person name="Qi M."/>
            <person name="Li Y."/>
            <person name="Yu H."/>
            <person name="Cui Y."/>
            <person name="Wang N."/>
            <person name="Chen C."/>
            <person name="Wu H."/>
            <person name="Zhao Y."/>
            <person name="Zhang J."/>
            <person name="Li Y."/>
            <person name="Zhou W."/>
            <person name="Zhang B."/>
            <person name="Hu W."/>
            <person name="Eijk M."/>
            <person name="Tang J."/>
            <person name="Witsenboer H."/>
            <person name="Zhao S."/>
            <person name="Li Z."/>
            <person name="Zhang A."/>
            <person name="Wang D."/>
            <person name="Liang C."/>
        </authorList>
    </citation>
    <scope>NUCLEOTIDE SEQUENCE [LARGE SCALE GENOMIC DNA]</scope>
    <source>
        <strain evidence="2">cv. G1812</strain>
    </source>
</reference>
<dbReference type="AlphaFoldDB" id="A0A8R7P7Y3"/>
<dbReference type="Pfam" id="PF00665">
    <property type="entry name" value="rve"/>
    <property type="match status" value="1"/>
</dbReference>
<name>A0A8R7P7Y3_TRIUA</name>
<organism evidence="2 3">
    <name type="scientific">Triticum urartu</name>
    <name type="common">Red wild einkorn</name>
    <name type="synonym">Crithodium urartu</name>
    <dbReference type="NCBI Taxonomy" id="4572"/>
    <lineage>
        <taxon>Eukaryota</taxon>
        <taxon>Viridiplantae</taxon>
        <taxon>Streptophyta</taxon>
        <taxon>Embryophyta</taxon>
        <taxon>Tracheophyta</taxon>
        <taxon>Spermatophyta</taxon>
        <taxon>Magnoliopsida</taxon>
        <taxon>Liliopsida</taxon>
        <taxon>Poales</taxon>
        <taxon>Poaceae</taxon>
        <taxon>BOP clade</taxon>
        <taxon>Pooideae</taxon>
        <taxon>Triticodae</taxon>
        <taxon>Triticeae</taxon>
        <taxon>Triticinae</taxon>
        <taxon>Triticum</taxon>
    </lineage>
</organism>
<dbReference type="GO" id="GO:0015074">
    <property type="term" value="P:DNA integration"/>
    <property type="evidence" value="ECO:0007669"/>
    <property type="project" value="InterPro"/>
</dbReference>
<proteinExistence type="predicted"/>
<dbReference type="InterPro" id="IPR001584">
    <property type="entry name" value="Integrase_cat-core"/>
</dbReference>
<dbReference type="GO" id="GO:0003676">
    <property type="term" value="F:nucleic acid binding"/>
    <property type="evidence" value="ECO:0007669"/>
    <property type="project" value="InterPro"/>
</dbReference>
<dbReference type="InterPro" id="IPR050951">
    <property type="entry name" value="Retrovirus_Pol_polyprotein"/>
</dbReference>
<sequence>MLNPIIRPWPFRGWGLDFIGEIHPSSYKRHRFVLVATDYFTKWTEAVPLKNMTHKEVISFVLEHIIHRFAIPQTLTTDQGASFMSHQFREFAESLGIKLLNLSPYYAQANGQAESSNKTLIKLIKKKIEEHPKRWHEVLSEALWAHRISKHGATQVAPYDLVYGQEAVLPVEVNLQALRVARQNDLSAVDYNDLMMDKIDDISEERL</sequence>
<protein>
    <recommendedName>
        <fullName evidence="1">Integrase catalytic domain-containing protein</fullName>
    </recommendedName>
</protein>
<evidence type="ECO:0000313" key="3">
    <source>
        <dbReference type="Proteomes" id="UP000015106"/>
    </source>
</evidence>
<dbReference type="PROSITE" id="PS50994">
    <property type="entry name" value="INTEGRASE"/>
    <property type="match status" value="1"/>
</dbReference>
<feature type="domain" description="Integrase catalytic" evidence="1">
    <location>
        <begin position="4"/>
        <end position="166"/>
    </location>
</feature>
<dbReference type="PANTHER" id="PTHR37984:SF5">
    <property type="entry name" value="PROTEIN NYNRIN-LIKE"/>
    <property type="match status" value="1"/>
</dbReference>
<keyword evidence="3" id="KW-1185">Reference proteome</keyword>